<keyword evidence="3" id="KW-1185">Reference proteome</keyword>
<organism evidence="2 3">
    <name type="scientific">Temnothorax longispinosus</name>
    <dbReference type="NCBI Taxonomy" id="300112"/>
    <lineage>
        <taxon>Eukaryota</taxon>
        <taxon>Metazoa</taxon>
        <taxon>Ecdysozoa</taxon>
        <taxon>Arthropoda</taxon>
        <taxon>Hexapoda</taxon>
        <taxon>Insecta</taxon>
        <taxon>Pterygota</taxon>
        <taxon>Neoptera</taxon>
        <taxon>Endopterygota</taxon>
        <taxon>Hymenoptera</taxon>
        <taxon>Apocrita</taxon>
        <taxon>Aculeata</taxon>
        <taxon>Formicoidea</taxon>
        <taxon>Formicidae</taxon>
        <taxon>Myrmicinae</taxon>
        <taxon>Temnothorax</taxon>
    </lineage>
</organism>
<dbReference type="Proteomes" id="UP000310200">
    <property type="component" value="Unassembled WGS sequence"/>
</dbReference>
<feature type="compositionally biased region" description="Basic and acidic residues" evidence="1">
    <location>
        <begin position="405"/>
        <end position="436"/>
    </location>
</feature>
<sequence>MTQKMLPAKNISLAANYATITVFATQNSPSEAEEHYHYQIMASSKGKARDRRPAKKRVTRRISHPDTRSRVKPARRKRASTPYRRQPCNTISIPQLVYELLTIDKYNQEKKRFPSPERVETRSKRQRMQNSHEQQRLSYEAVDHRDDSESVHIPEYTTESRPTSIDSLTEATDAANSSAPTSSANSSVSNVSMEPIKLANSLNNAKALFRKRSLVQLINSYIKAGIEEGKRHAKKYIRKALSFGVRSGYLIPADPQGNVLRVCPTLDTQSWSWRSTDTESRQRRRNARRGKPHLTTVADRKAMRRGIPRDKPLIHNADDRRTASKRRYRAQLAKSPARSLSTRGSTPKKSSSKSLREKNKSKVVTRKNSKINNTINNKREQQRKKDDGGNIKKSVKRRRTSFSAKRAENDHEPVEESCKDVSEKDRDQYKSNENNRAKRRKSTSSQEDEERMEKRKTEENVNDDSIESRNSNDEDNDKKSEKGSDEHDMNDRATREMEH</sequence>
<dbReference type="AlphaFoldDB" id="A0A4V3SBC3"/>
<protein>
    <submittedName>
        <fullName evidence="2">Uncharacterized protein</fullName>
    </submittedName>
</protein>
<feature type="region of interest" description="Disordered" evidence="1">
    <location>
        <begin position="109"/>
        <end position="190"/>
    </location>
</feature>
<dbReference type="EMBL" id="QBLH01001337">
    <property type="protein sequence ID" value="TGZ52284.1"/>
    <property type="molecule type" value="Genomic_DNA"/>
</dbReference>
<evidence type="ECO:0000313" key="2">
    <source>
        <dbReference type="EMBL" id="TGZ52284.1"/>
    </source>
</evidence>
<feature type="compositionally biased region" description="Low complexity" evidence="1">
    <location>
        <begin position="171"/>
        <end position="190"/>
    </location>
</feature>
<feature type="compositionally biased region" description="Basic residues" evidence="1">
    <location>
        <begin position="70"/>
        <end position="79"/>
    </location>
</feature>
<feature type="region of interest" description="Disordered" evidence="1">
    <location>
        <begin position="273"/>
        <end position="499"/>
    </location>
</feature>
<feature type="compositionally biased region" description="Polar residues" evidence="1">
    <location>
        <begin position="338"/>
        <end position="353"/>
    </location>
</feature>
<feature type="compositionally biased region" description="Basic and acidic residues" evidence="1">
    <location>
        <begin position="466"/>
        <end position="499"/>
    </location>
</feature>
<gene>
    <name evidence="2" type="ORF">DBV15_09240</name>
</gene>
<feature type="compositionally biased region" description="Basic residues" evidence="1">
    <location>
        <begin position="46"/>
        <end position="62"/>
    </location>
</feature>
<feature type="compositionally biased region" description="Basic and acidic residues" evidence="1">
    <location>
        <begin position="307"/>
        <end position="322"/>
    </location>
</feature>
<evidence type="ECO:0000313" key="3">
    <source>
        <dbReference type="Proteomes" id="UP000310200"/>
    </source>
</evidence>
<evidence type="ECO:0000256" key="1">
    <source>
        <dbReference type="SAM" id="MobiDB-lite"/>
    </source>
</evidence>
<feature type="compositionally biased region" description="Basic and acidic residues" evidence="1">
    <location>
        <begin position="109"/>
        <end position="123"/>
    </location>
</feature>
<reference evidence="2 3" key="1">
    <citation type="journal article" date="2019" name="Philos. Trans. R. Soc. Lond., B, Biol. Sci.">
        <title>Ant behaviour and brain gene expression of defending hosts depend on the ecological success of the intruding social parasite.</title>
        <authorList>
            <person name="Kaur R."/>
            <person name="Stoldt M."/>
            <person name="Jongepier E."/>
            <person name="Feldmeyer B."/>
            <person name="Menzel F."/>
            <person name="Bornberg-Bauer E."/>
            <person name="Foitzik S."/>
        </authorList>
    </citation>
    <scope>NUCLEOTIDE SEQUENCE [LARGE SCALE GENOMIC DNA]</scope>
    <source>
        <tissue evidence="2">Whole body</tissue>
    </source>
</reference>
<feature type="compositionally biased region" description="Basic and acidic residues" evidence="1">
    <location>
        <begin position="141"/>
        <end position="152"/>
    </location>
</feature>
<feature type="region of interest" description="Disordered" evidence="1">
    <location>
        <begin position="41"/>
        <end position="86"/>
    </location>
</feature>
<name>A0A4V3SBC3_9HYME</name>
<accession>A0A4V3SBC3</accession>
<feature type="compositionally biased region" description="Basic and acidic residues" evidence="1">
    <location>
        <begin position="377"/>
        <end position="390"/>
    </location>
</feature>
<feature type="compositionally biased region" description="Polar residues" evidence="1">
    <location>
        <begin position="157"/>
        <end position="170"/>
    </location>
</feature>
<comment type="caution">
    <text evidence="2">The sequence shown here is derived from an EMBL/GenBank/DDBJ whole genome shotgun (WGS) entry which is preliminary data.</text>
</comment>
<feature type="compositionally biased region" description="Basic residues" evidence="1">
    <location>
        <begin position="282"/>
        <end position="292"/>
    </location>
</feature>
<proteinExistence type="predicted"/>